<name>A0A7R9PTD4_9ACAR</name>
<dbReference type="EMBL" id="CAJPIZ010000075">
    <property type="protein sequence ID" value="CAG2100323.1"/>
    <property type="molecule type" value="Genomic_DNA"/>
</dbReference>
<dbReference type="Gene3D" id="2.110.10.10">
    <property type="entry name" value="Hemopexin-like domain"/>
    <property type="match status" value="1"/>
</dbReference>
<reference evidence="1" key="1">
    <citation type="submission" date="2020-11" db="EMBL/GenBank/DDBJ databases">
        <authorList>
            <person name="Tran Van P."/>
        </authorList>
    </citation>
    <scope>NUCLEOTIDE SEQUENCE</scope>
</reference>
<accession>A0A7R9PTD4</accession>
<keyword evidence="2" id="KW-1185">Reference proteome</keyword>
<organism evidence="1">
    <name type="scientific">Medioppia subpectinata</name>
    <dbReference type="NCBI Taxonomy" id="1979941"/>
    <lineage>
        <taxon>Eukaryota</taxon>
        <taxon>Metazoa</taxon>
        <taxon>Ecdysozoa</taxon>
        <taxon>Arthropoda</taxon>
        <taxon>Chelicerata</taxon>
        <taxon>Arachnida</taxon>
        <taxon>Acari</taxon>
        <taxon>Acariformes</taxon>
        <taxon>Sarcoptiformes</taxon>
        <taxon>Oribatida</taxon>
        <taxon>Brachypylina</taxon>
        <taxon>Oppioidea</taxon>
        <taxon>Oppiidae</taxon>
        <taxon>Medioppia</taxon>
    </lineage>
</organism>
<sequence>MYYFIREDAYCRRPRDVSGIGLDPPDYCPEGGDVRELLGCNLRFYPPEVDDLCNNPVLDHAVLSPDNKTAWLFRGKDIWHLHNLPTNPKASPSKCNVTKHSSDVTKIWQKFDTKGDALFLLESPDKNRHDLVLLHRHKYTIWDFNGGAPKVEGFIKEQPITAYGNNKGTKKQMFTEKPIVAPVEDDKRDEKSIVYQEEPFRKLCMDPTIDSADSSLDGTEIYLFKGDSYYLLTGLKMKGIGKLTKFGRSDKLLSNFVSKSAAVMTCKEGRTRGYTYEYFSKTAGKKTTTMSKSWEIETNADKPEEEFIEYTAAGFTAAFHNRNVTDPQMIVLRNDDVFYYSTVGDIFTRKRRHVKHYESAEKLPPGVTAAFSMPDQMLYLFQGNHYCYRELFYNKKPLFTPTVADREREREVWIPLKAEVISGGSFMRLFLTGIISLVKTILLPTLLK</sequence>
<gene>
    <name evidence="1" type="ORF">OSB1V03_LOCUS390</name>
</gene>
<proteinExistence type="predicted"/>
<evidence type="ECO:0000313" key="2">
    <source>
        <dbReference type="Proteomes" id="UP000759131"/>
    </source>
</evidence>
<dbReference type="InterPro" id="IPR036375">
    <property type="entry name" value="Hemopexin-like_dom_sf"/>
</dbReference>
<dbReference type="Proteomes" id="UP000759131">
    <property type="component" value="Unassembled WGS sequence"/>
</dbReference>
<dbReference type="OrthoDB" id="10553637at2759"/>
<dbReference type="EMBL" id="OC854650">
    <property type="protein sequence ID" value="CAD7619893.1"/>
    <property type="molecule type" value="Genomic_DNA"/>
</dbReference>
<dbReference type="SUPFAM" id="SSF50923">
    <property type="entry name" value="Hemopexin-like domain"/>
    <property type="match status" value="1"/>
</dbReference>
<protein>
    <submittedName>
        <fullName evidence="1">Uncharacterized protein</fullName>
    </submittedName>
</protein>
<evidence type="ECO:0000313" key="1">
    <source>
        <dbReference type="EMBL" id="CAD7619893.1"/>
    </source>
</evidence>
<dbReference type="AlphaFoldDB" id="A0A7R9PTD4"/>